<sequence length="37" mass="4187">MTHWISEGQEQRRWHITRLELSPETRGLGAAGTRGPA</sequence>
<dbReference type="EMBL" id="CP011509">
    <property type="protein sequence ID" value="AKJ00590.1"/>
    <property type="molecule type" value="Genomic_DNA"/>
</dbReference>
<evidence type="ECO:0000313" key="2">
    <source>
        <dbReference type="Proteomes" id="UP000035579"/>
    </source>
</evidence>
<organism evidence="1 2">
    <name type="scientific">Archangium gephyra</name>
    <dbReference type="NCBI Taxonomy" id="48"/>
    <lineage>
        <taxon>Bacteria</taxon>
        <taxon>Pseudomonadati</taxon>
        <taxon>Myxococcota</taxon>
        <taxon>Myxococcia</taxon>
        <taxon>Myxococcales</taxon>
        <taxon>Cystobacterineae</taxon>
        <taxon>Archangiaceae</taxon>
        <taxon>Archangium</taxon>
    </lineage>
</organism>
<protein>
    <submittedName>
        <fullName evidence="1">Uncharacterized protein</fullName>
    </submittedName>
</protein>
<evidence type="ECO:0000313" key="1">
    <source>
        <dbReference type="EMBL" id="AKJ00590.1"/>
    </source>
</evidence>
<reference evidence="1 2" key="1">
    <citation type="submission" date="2015-05" db="EMBL/GenBank/DDBJ databases">
        <title>Genome assembly of Archangium gephyra DSM 2261.</title>
        <authorList>
            <person name="Sharma G."/>
            <person name="Subramanian S."/>
        </authorList>
    </citation>
    <scope>NUCLEOTIDE SEQUENCE [LARGE SCALE GENOMIC DNA]</scope>
    <source>
        <strain evidence="1 2">DSM 2261</strain>
    </source>
</reference>
<proteinExistence type="predicted"/>
<dbReference type="KEGG" id="age:AA314_02216"/>
<dbReference type="AlphaFoldDB" id="A0AAC8Q3V3"/>
<name>A0AAC8Q3V3_9BACT</name>
<gene>
    <name evidence="1" type="ORF">AA314_02216</name>
</gene>
<dbReference type="Proteomes" id="UP000035579">
    <property type="component" value="Chromosome"/>
</dbReference>
<accession>A0AAC8Q3V3</accession>